<organism evidence="1 2">
    <name type="scientific">Romanomermis culicivorax</name>
    <name type="common">Nematode worm</name>
    <dbReference type="NCBI Taxonomy" id="13658"/>
    <lineage>
        <taxon>Eukaryota</taxon>
        <taxon>Metazoa</taxon>
        <taxon>Ecdysozoa</taxon>
        <taxon>Nematoda</taxon>
        <taxon>Enoplea</taxon>
        <taxon>Dorylaimia</taxon>
        <taxon>Mermithida</taxon>
        <taxon>Mermithoidea</taxon>
        <taxon>Mermithidae</taxon>
        <taxon>Romanomermis</taxon>
    </lineage>
</organism>
<evidence type="ECO:0000313" key="2">
    <source>
        <dbReference type="WBParaSite" id="nRc.2.0.1.t11474-RA"/>
    </source>
</evidence>
<accession>A0A915IBC1</accession>
<reference evidence="2" key="1">
    <citation type="submission" date="2022-11" db="UniProtKB">
        <authorList>
            <consortium name="WormBaseParasite"/>
        </authorList>
    </citation>
    <scope>IDENTIFICATION</scope>
</reference>
<name>A0A915IBC1_ROMCU</name>
<dbReference type="AlphaFoldDB" id="A0A915IBC1"/>
<sequence>MAVLPTGYAAAVVSAPTPLSALPPLPRKYVTPVNVNPSTTPKTTDDVSVIASYRLTEGTPAPRARFITQGPLPGIPMDSALEVSVNWNR</sequence>
<dbReference type="WBParaSite" id="nRc.2.0.1.t11474-RA">
    <property type="protein sequence ID" value="nRc.2.0.1.t11474-RA"/>
    <property type="gene ID" value="nRc.2.0.1.g11474"/>
</dbReference>
<evidence type="ECO:0000313" key="1">
    <source>
        <dbReference type="Proteomes" id="UP000887565"/>
    </source>
</evidence>
<proteinExistence type="predicted"/>
<protein>
    <submittedName>
        <fullName evidence="2">Uncharacterized protein</fullName>
    </submittedName>
</protein>
<keyword evidence="1" id="KW-1185">Reference proteome</keyword>
<dbReference type="Proteomes" id="UP000887565">
    <property type="component" value="Unplaced"/>
</dbReference>